<dbReference type="AlphaFoldDB" id="A0AAN9FZV3"/>
<name>A0AAN9FZV3_9CAEN</name>
<organism evidence="4 5">
    <name type="scientific">Littorina saxatilis</name>
    <dbReference type="NCBI Taxonomy" id="31220"/>
    <lineage>
        <taxon>Eukaryota</taxon>
        <taxon>Metazoa</taxon>
        <taxon>Spiralia</taxon>
        <taxon>Lophotrochozoa</taxon>
        <taxon>Mollusca</taxon>
        <taxon>Gastropoda</taxon>
        <taxon>Caenogastropoda</taxon>
        <taxon>Littorinimorpha</taxon>
        <taxon>Littorinoidea</taxon>
        <taxon>Littorinidae</taxon>
        <taxon>Littorina</taxon>
    </lineage>
</organism>
<sequence>MKNVSVVLALVLLISKQLAYSNSLCSYIFEFPTLNKTNTVAASENSTVIIPFELKSNKCDASSLEDIRISFGQRQNRVISQFCHITHTKGDCQPSRGVPECLCHKYGVYELRKVVDRHDNGQWFWWSTHSAEKVVVFNITYPPQIQNITVANDVNNIVVSHGTNVTITCTSDIGNPPADVRIVDNKGLEMSSCVKNVVDNSLTQENQTCTIQNVGCKSSGIYKCEAKGANHNYKTLSLVIEGPPEIRGPEEIQENGIAVLEFSVCSYTRNLSECVLSTSLPLWQQVEPDSNTTEVYPSPSEKNCSSLNMTLAGKPPELKLGLRLGDVTALDDNGDWKLALGNEMGVEPAFFRSLAKETSAAWTSETTTQATLNIDSTQVSPVSEVFTNEATSVKTNTHLSFLRTPTGIGVLALNGLIVVAIIVFVISSSVNRRERRALFSMHEAILLQQPPQRQQEQLPEIPSPLQLQPLLPPVFSGIHPLARRSCRSQEEGIYDLINEDEQRIAGGARAHSSEPDVRMSGLPVDYLHPVASPQETVAIRMRDRISAFYQNVTSVFFKAN</sequence>
<gene>
    <name evidence="4" type="ORF">V1264_024604</name>
</gene>
<comment type="caution">
    <text evidence="4">The sequence shown here is derived from an EMBL/GenBank/DDBJ whole genome shotgun (WGS) entry which is preliminary data.</text>
</comment>
<feature type="chain" id="PRO_5042955806" description="Ig-like domain-containing protein" evidence="2">
    <location>
        <begin position="20"/>
        <end position="560"/>
    </location>
</feature>
<dbReference type="InterPro" id="IPR007110">
    <property type="entry name" value="Ig-like_dom"/>
</dbReference>
<dbReference type="PROSITE" id="PS50835">
    <property type="entry name" value="IG_LIKE"/>
    <property type="match status" value="1"/>
</dbReference>
<evidence type="ECO:0000256" key="1">
    <source>
        <dbReference type="SAM" id="Phobius"/>
    </source>
</evidence>
<keyword evidence="5" id="KW-1185">Reference proteome</keyword>
<keyword evidence="1" id="KW-0812">Transmembrane</keyword>
<protein>
    <recommendedName>
        <fullName evidence="3">Ig-like domain-containing protein</fullName>
    </recommendedName>
</protein>
<keyword evidence="1" id="KW-0472">Membrane</keyword>
<dbReference type="InterPro" id="IPR013783">
    <property type="entry name" value="Ig-like_fold"/>
</dbReference>
<keyword evidence="1" id="KW-1133">Transmembrane helix</keyword>
<proteinExistence type="predicted"/>
<dbReference type="EMBL" id="JBAMIC010003417">
    <property type="protein sequence ID" value="KAK7088985.1"/>
    <property type="molecule type" value="Genomic_DNA"/>
</dbReference>
<accession>A0AAN9FZV3</accession>
<evidence type="ECO:0000313" key="4">
    <source>
        <dbReference type="EMBL" id="KAK7088985.1"/>
    </source>
</evidence>
<dbReference type="InterPro" id="IPR036179">
    <property type="entry name" value="Ig-like_dom_sf"/>
</dbReference>
<dbReference type="Gene3D" id="2.60.40.10">
    <property type="entry name" value="Immunoglobulins"/>
    <property type="match status" value="1"/>
</dbReference>
<dbReference type="Proteomes" id="UP001374579">
    <property type="component" value="Unassembled WGS sequence"/>
</dbReference>
<feature type="signal peptide" evidence="2">
    <location>
        <begin position="1"/>
        <end position="19"/>
    </location>
</feature>
<feature type="transmembrane region" description="Helical" evidence="1">
    <location>
        <begin position="407"/>
        <end position="426"/>
    </location>
</feature>
<feature type="domain" description="Ig-like" evidence="3">
    <location>
        <begin position="143"/>
        <end position="237"/>
    </location>
</feature>
<keyword evidence="2" id="KW-0732">Signal</keyword>
<evidence type="ECO:0000313" key="5">
    <source>
        <dbReference type="Proteomes" id="UP001374579"/>
    </source>
</evidence>
<evidence type="ECO:0000256" key="2">
    <source>
        <dbReference type="SAM" id="SignalP"/>
    </source>
</evidence>
<reference evidence="4 5" key="1">
    <citation type="submission" date="2024-02" db="EMBL/GenBank/DDBJ databases">
        <title>Chromosome-scale genome assembly of the rough periwinkle Littorina saxatilis.</title>
        <authorList>
            <person name="De Jode A."/>
            <person name="Faria R."/>
            <person name="Formenti G."/>
            <person name="Sims Y."/>
            <person name="Smith T.P."/>
            <person name="Tracey A."/>
            <person name="Wood J.M.D."/>
            <person name="Zagrodzka Z.B."/>
            <person name="Johannesson K."/>
            <person name="Butlin R.K."/>
            <person name="Leder E.H."/>
        </authorList>
    </citation>
    <scope>NUCLEOTIDE SEQUENCE [LARGE SCALE GENOMIC DNA]</scope>
    <source>
        <strain evidence="4">Snail1</strain>
        <tissue evidence="4">Muscle</tissue>
    </source>
</reference>
<evidence type="ECO:0000259" key="3">
    <source>
        <dbReference type="PROSITE" id="PS50835"/>
    </source>
</evidence>
<dbReference type="SUPFAM" id="SSF48726">
    <property type="entry name" value="Immunoglobulin"/>
    <property type="match status" value="1"/>
</dbReference>